<evidence type="ECO:0000313" key="11">
    <source>
        <dbReference type="RefSeq" id="XP_065663994.1"/>
    </source>
</evidence>
<evidence type="ECO:0000256" key="5">
    <source>
        <dbReference type="ARBA" id="ARBA00023136"/>
    </source>
</evidence>
<dbReference type="PANTHER" id="PTHR13481">
    <property type="entry name" value="SREBP REGULATING GENE PROTEIN"/>
    <property type="match status" value="1"/>
</dbReference>
<dbReference type="InterPro" id="IPR019352">
    <property type="entry name" value="SPRING1"/>
</dbReference>
<evidence type="ECO:0000313" key="10">
    <source>
        <dbReference type="Proteomes" id="UP001652625"/>
    </source>
</evidence>
<evidence type="ECO:0000256" key="8">
    <source>
        <dbReference type="ARBA" id="ARBA00023485"/>
    </source>
</evidence>
<evidence type="ECO:0000256" key="3">
    <source>
        <dbReference type="ARBA" id="ARBA00022989"/>
    </source>
</evidence>
<keyword evidence="10" id="KW-1185">Reference proteome</keyword>
<sequence length="191" mass="22022">MQTVISGGFWRRWIILLSFLATVICVLILFQKTMKDQGSTQSFMAKFTWLDLSNATFLKKCRNSKQGPYLIADEKGQVCMINNVLKNGCCNIHVNSTVRYNCNSCHTNRCCEVYEHCVSCCLQPVPRKRRLIEKILVHAHMARNPLLREVKDTFELCLHKCRTSSASVYQENKYRDSSFKYCFGSDSPDLV</sequence>
<keyword evidence="3 9" id="KW-1133">Transmembrane helix</keyword>
<dbReference type="PANTHER" id="PTHR13481:SF0">
    <property type="entry name" value="SREBP REGULATING GENE PROTEIN"/>
    <property type="match status" value="1"/>
</dbReference>
<keyword evidence="4" id="KW-0333">Golgi apparatus</keyword>
<name>A0ABM4CQ65_HYDVU</name>
<accession>A0ABM4CQ65</accession>
<protein>
    <recommendedName>
        <fullName evidence="8">SREBP regulating gene protein</fullName>
    </recommendedName>
</protein>
<dbReference type="Pfam" id="PF10218">
    <property type="entry name" value="SPRING1"/>
    <property type="match status" value="1"/>
</dbReference>
<keyword evidence="6" id="KW-0325">Glycoprotein</keyword>
<gene>
    <name evidence="11" type="primary">LOC101235524</name>
</gene>
<dbReference type="GeneID" id="101235524"/>
<keyword evidence="5 9" id="KW-0472">Membrane</keyword>
<proteinExistence type="inferred from homology"/>
<evidence type="ECO:0000256" key="9">
    <source>
        <dbReference type="SAM" id="Phobius"/>
    </source>
</evidence>
<comment type="similarity">
    <text evidence="7">Belongs to the SPRING family.</text>
</comment>
<evidence type="ECO:0000256" key="7">
    <source>
        <dbReference type="ARBA" id="ARBA00023461"/>
    </source>
</evidence>
<evidence type="ECO:0000256" key="4">
    <source>
        <dbReference type="ARBA" id="ARBA00023034"/>
    </source>
</evidence>
<evidence type="ECO:0000256" key="1">
    <source>
        <dbReference type="ARBA" id="ARBA00004194"/>
    </source>
</evidence>
<evidence type="ECO:0000256" key="6">
    <source>
        <dbReference type="ARBA" id="ARBA00023180"/>
    </source>
</evidence>
<feature type="transmembrane region" description="Helical" evidence="9">
    <location>
        <begin position="12"/>
        <end position="30"/>
    </location>
</feature>
<evidence type="ECO:0000256" key="2">
    <source>
        <dbReference type="ARBA" id="ARBA00022692"/>
    </source>
</evidence>
<dbReference type="Proteomes" id="UP001652625">
    <property type="component" value="Chromosome 10"/>
</dbReference>
<dbReference type="RefSeq" id="XP_065663994.1">
    <property type="nucleotide sequence ID" value="XM_065807922.1"/>
</dbReference>
<reference evidence="11" key="1">
    <citation type="submission" date="2025-08" db="UniProtKB">
        <authorList>
            <consortium name="RefSeq"/>
        </authorList>
    </citation>
    <scope>IDENTIFICATION</scope>
</reference>
<organism evidence="10 11">
    <name type="scientific">Hydra vulgaris</name>
    <name type="common">Hydra</name>
    <name type="synonym">Hydra attenuata</name>
    <dbReference type="NCBI Taxonomy" id="6087"/>
    <lineage>
        <taxon>Eukaryota</taxon>
        <taxon>Metazoa</taxon>
        <taxon>Cnidaria</taxon>
        <taxon>Hydrozoa</taxon>
        <taxon>Hydroidolina</taxon>
        <taxon>Anthoathecata</taxon>
        <taxon>Aplanulata</taxon>
        <taxon>Hydridae</taxon>
        <taxon>Hydra</taxon>
    </lineage>
</organism>
<comment type="subcellular location">
    <subcellularLocation>
        <location evidence="1">Golgi apparatus membrane</location>
        <topology evidence="1">Single-pass membrane protein</topology>
    </subcellularLocation>
</comment>
<keyword evidence="2 9" id="KW-0812">Transmembrane</keyword>